<evidence type="ECO:0000313" key="5">
    <source>
        <dbReference type="Proteomes" id="UP000245921"/>
    </source>
</evidence>
<dbReference type="GO" id="GO:0005829">
    <property type="term" value="C:cytosol"/>
    <property type="evidence" value="ECO:0007669"/>
    <property type="project" value="TreeGrafter"/>
</dbReference>
<proteinExistence type="predicted"/>
<dbReference type="GO" id="GO:0046653">
    <property type="term" value="P:tetrahydrofolate metabolic process"/>
    <property type="evidence" value="ECO:0007669"/>
    <property type="project" value="TreeGrafter"/>
</dbReference>
<dbReference type="GO" id="GO:0050667">
    <property type="term" value="P:homocysteine metabolic process"/>
    <property type="evidence" value="ECO:0007669"/>
    <property type="project" value="TreeGrafter"/>
</dbReference>
<dbReference type="GO" id="GO:0008705">
    <property type="term" value="F:methionine synthase activity"/>
    <property type="evidence" value="ECO:0007669"/>
    <property type="project" value="TreeGrafter"/>
</dbReference>
<dbReference type="InterPro" id="IPR036724">
    <property type="entry name" value="Cobalamin-bd_sf"/>
</dbReference>
<gene>
    <name evidence="4" type="ORF">C7380_101195</name>
</gene>
<sequence length="235" mass="28016">MINFNTENKKLEKFEQFRDEYIKLIFNNELDRALKFILNLKKMNFSIKDIYLNVFRESLYKIGDMWENNEIDVGDEHYFSESTKIIMSHIFVNEFNHEENQKNIICGTIEGEYHEIGIKMISDLLYAEGFNINYLGTNVPIKSYMRFLNKNNFDAILISVTLKKNLDNLKKLVKSIKKEDNLKKMMVIVGGYPFYEDSNLYKKIGADFFGNDIEDIQFYLKYEKERNLKISLFFI</sequence>
<keyword evidence="2" id="KW-0170">Cobalt</keyword>
<evidence type="ECO:0000256" key="1">
    <source>
        <dbReference type="ARBA" id="ARBA00022723"/>
    </source>
</evidence>
<dbReference type="PROSITE" id="PS51332">
    <property type="entry name" value="B12_BINDING"/>
    <property type="match status" value="1"/>
</dbReference>
<dbReference type="InterPro" id="IPR003759">
    <property type="entry name" value="Cbl-bd_cap"/>
</dbReference>
<dbReference type="InterPro" id="IPR050554">
    <property type="entry name" value="Met_Synthase/Corrinoid"/>
</dbReference>
<keyword evidence="5" id="KW-1185">Reference proteome</keyword>
<evidence type="ECO:0000259" key="3">
    <source>
        <dbReference type="PROSITE" id="PS51332"/>
    </source>
</evidence>
<dbReference type="EMBL" id="QGGI01000001">
    <property type="protein sequence ID" value="PWJ96621.1"/>
    <property type="molecule type" value="Genomic_DNA"/>
</dbReference>
<dbReference type="RefSeq" id="WP_109603609.1">
    <property type="nucleotide sequence ID" value="NZ_QGGI01000001.1"/>
</dbReference>
<comment type="caution">
    <text evidence="4">The sequence shown here is derived from an EMBL/GenBank/DDBJ whole genome shotgun (WGS) entry which is preliminary data.</text>
</comment>
<dbReference type="InterPro" id="IPR036594">
    <property type="entry name" value="Meth_synthase_dom"/>
</dbReference>
<dbReference type="SUPFAM" id="SSF52242">
    <property type="entry name" value="Cobalamin (vitamin B12)-binding domain"/>
    <property type="match status" value="1"/>
</dbReference>
<dbReference type="PANTHER" id="PTHR45833">
    <property type="entry name" value="METHIONINE SYNTHASE"/>
    <property type="match status" value="1"/>
</dbReference>
<evidence type="ECO:0000256" key="2">
    <source>
        <dbReference type="ARBA" id="ARBA00023285"/>
    </source>
</evidence>
<name>A0AA45C9A2_9BACT</name>
<organism evidence="4 5">
    <name type="scientific">Oceanotoga teriensis</name>
    <dbReference type="NCBI Taxonomy" id="515440"/>
    <lineage>
        <taxon>Bacteria</taxon>
        <taxon>Thermotogati</taxon>
        <taxon>Thermotogota</taxon>
        <taxon>Thermotogae</taxon>
        <taxon>Petrotogales</taxon>
        <taxon>Petrotogaceae</taxon>
        <taxon>Oceanotoga</taxon>
    </lineage>
</organism>
<dbReference type="GO" id="GO:0031419">
    <property type="term" value="F:cobalamin binding"/>
    <property type="evidence" value="ECO:0007669"/>
    <property type="project" value="InterPro"/>
</dbReference>
<dbReference type="Proteomes" id="UP000245921">
    <property type="component" value="Unassembled WGS sequence"/>
</dbReference>
<protein>
    <submittedName>
        <fullName evidence="4">Methanogenic corrinoid protein MtbC1</fullName>
    </submittedName>
</protein>
<dbReference type="AlphaFoldDB" id="A0AA45C9A2"/>
<keyword evidence="1" id="KW-0479">Metal-binding</keyword>
<evidence type="ECO:0000313" key="4">
    <source>
        <dbReference type="EMBL" id="PWJ96621.1"/>
    </source>
</evidence>
<reference evidence="4 5" key="1">
    <citation type="submission" date="2018-05" db="EMBL/GenBank/DDBJ databases">
        <title>Genomic Encyclopedia of Type Strains, Phase IV (KMG-IV): sequencing the most valuable type-strain genomes for metagenomic binning, comparative biology and taxonomic classification.</title>
        <authorList>
            <person name="Goeker M."/>
        </authorList>
    </citation>
    <scope>NUCLEOTIDE SEQUENCE [LARGE SCALE GENOMIC DNA]</scope>
    <source>
        <strain evidence="4 5">DSM 24906</strain>
    </source>
</reference>
<dbReference type="Gene3D" id="1.10.1240.10">
    <property type="entry name" value="Methionine synthase domain"/>
    <property type="match status" value="1"/>
</dbReference>
<dbReference type="InterPro" id="IPR006158">
    <property type="entry name" value="Cobalamin-bd"/>
</dbReference>
<dbReference type="Pfam" id="PF02310">
    <property type="entry name" value="B12-binding"/>
    <property type="match status" value="1"/>
</dbReference>
<dbReference type="Pfam" id="PF02607">
    <property type="entry name" value="B12-binding_2"/>
    <property type="match status" value="1"/>
</dbReference>
<accession>A0AA45C9A2</accession>
<dbReference type="GO" id="GO:0046872">
    <property type="term" value="F:metal ion binding"/>
    <property type="evidence" value="ECO:0007669"/>
    <property type="project" value="UniProtKB-KW"/>
</dbReference>
<dbReference type="Gene3D" id="3.40.50.280">
    <property type="entry name" value="Cobalamin-binding domain"/>
    <property type="match status" value="1"/>
</dbReference>
<dbReference type="PANTHER" id="PTHR45833:SF1">
    <property type="entry name" value="METHIONINE SYNTHASE"/>
    <property type="match status" value="1"/>
</dbReference>
<feature type="domain" description="B12-binding" evidence="3">
    <location>
        <begin position="101"/>
        <end position="230"/>
    </location>
</feature>